<protein>
    <submittedName>
        <fullName evidence="2">Metallopeptidase, catalytic domain protein</fullName>
    </submittedName>
</protein>
<keyword evidence="1" id="KW-0732">Signal</keyword>
<dbReference type="AlphaFoldDB" id="A0A2K3QKU6"/>
<gene>
    <name evidence="2" type="ORF">TCAP_01912</name>
</gene>
<evidence type="ECO:0000313" key="2">
    <source>
        <dbReference type="EMBL" id="PNY28155.1"/>
    </source>
</evidence>
<sequence length="416" mass="45637">MHSSCSALLSLLCLVIAGTALLAGNHVYDATLVNLNETLFLRRIGTPGSADDGKQLTLSDLFKVGTASTKGDCSGRLADVEAHLKECFLLHEAVVKAYAGYKSDVALRVLWTMFMGMSFEQDGSMMNTMVADIWKTIGERISLVTQFLNGGGLVDRNPPGPPWLFCSDDYAKYVPFDQPVRDAKGDYLPVEKDKNHNPTDYKTLGDIFINIYGPVTGFYVEQLKGYVFNEKGYKTLCGTSYGVTPKTQNPGDKPILNDEGDYIVSRPNRHVLLCPKTFEIKPPAAHTGPSLAQAVSYASYPSGDEKTDDPLDRFVPRSATLYHELYHLTDHDGTTGDPWYPLTDIMKSSTSKVSHTRQQVPNNPESFVMFAVAAYMYQNPPTTPSGEKPKGPVVFFVGGKPFPAAGFIARSKKNSS</sequence>
<name>A0A2K3QKU6_9HYPO</name>
<proteinExistence type="predicted"/>
<accession>A0A2K3QKU6</accession>
<comment type="caution">
    <text evidence="2">The sequence shown here is derived from an EMBL/GenBank/DDBJ whole genome shotgun (WGS) entry which is preliminary data.</text>
</comment>
<keyword evidence="3" id="KW-1185">Reference proteome</keyword>
<evidence type="ECO:0000313" key="3">
    <source>
        <dbReference type="Proteomes" id="UP000236621"/>
    </source>
</evidence>
<dbReference type="EMBL" id="NRSZ01000298">
    <property type="protein sequence ID" value="PNY28155.1"/>
    <property type="molecule type" value="Genomic_DNA"/>
</dbReference>
<evidence type="ECO:0000256" key="1">
    <source>
        <dbReference type="SAM" id="SignalP"/>
    </source>
</evidence>
<feature type="signal peptide" evidence="1">
    <location>
        <begin position="1"/>
        <end position="20"/>
    </location>
</feature>
<feature type="chain" id="PRO_5014376065" evidence="1">
    <location>
        <begin position="21"/>
        <end position="416"/>
    </location>
</feature>
<reference evidence="2 3" key="1">
    <citation type="submission" date="2017-08" db="EMBL/GenBank/DDBJ databases">
        <title>Harnessing the power of phylogenomics to disentangle the directionality and signatures of interkingdom host jumping in the parasitic fungal genus Tolypocladium.</title>
        <authorList>
            <person name="Quandt C.A."/>
            <person name="Patterson W."/>
            <person name="Spatafora J.W."/>
        </authorList>
    </citation>
    <scope>NUCLEOTIDE SEQUENCE [LARGE SCALE GENOMIC DNA]</scope>
    <source>
        <strain evidence="2 3">CBS 113982</strain>
    </source>
</reference>
<dbReference type="Proteomes" id="UP000236621">
    <property type="component" value="Unassembled WGS sequence"/>
</dbReference>
<organism evidence="2 3">
    <name type="scientific">Tolypocladium capitatum</name>
    <dbReference type="NCBI Taxonomy" id="45235"/>
    <lineage>
        <taxon>Eukaryota</taxon>
        <taxon>Fungi</taxon>
        <taxon>Dikarya</taxon>
        <taxon>Ascomycota</taxon>
        <taxon>Pezizomycotina</taxon>
        <taxon>Sordariomycetes</taxon>
        <taxon>Hypocreomycetidae</taxon>
        <taxon>Hypocreales</taxon>
        <taxon>Ophiocordycipitaceae</taxon>
        <taxon>Tolypocladium</taxon>
    </lineage>
</organism>
<dbReference type="OrthoDB" id="4259138at2759"/>